<dbReference type="Proteomes" id="UP001143347">
    <property type="component" value="Unassembled WGS sequence"/>
</dbReference>
<keyword evidence="2" id="KW-0808">Transferase</keyword>
<accession>A0A9X3D0H8</accession>
<organism evidence="2 3">
    <name type="scientific">Gordonia aquimaris</name>
    <dbReference type="NCBI Taxonomy" id="2984863"/>
    <lineage>
        <taxon>Bacteria</taxon>
        <taxon>Bacillati</taxon>
        <taxon>Actinomycetota</taxon>
        <taxon>Actinomycetes</taxon>
        <taxon>Mycobacteriales</taxon>
        <taxon>Gordoniaceae</taxon>
        <taxon>Gordonia</taxon>
    </lineage>
</organism>
<dbReference type="RefSeq" id="WP_266059591.1">
    <property type="nucleotide sequence ID" value="NZ_JAPKFM010000001.1"/>
</dbReference>
<dbReference type="AlphaFoldDB" id="A0A9X3D0H8"/>
<keyword evidence="3" id="KW-1185">Reference proteome</keyword>
<name>A0A9X3D0H8_9ACTN</name>
<feature type="domain" description="Gcp-like" evidence="1">
    <location>
        <begin position="46"/>
        <end position="163"/>
    </location>
</feature>
<dbReference type="PANTHER" id="PTHR11735">
    <property type="entry name" value="TRNA N6-ADENOSINE THREONYLCARBAMOYLTRANSFERASE"/>
    <property type="match status" value="1"/>
</dbReference>
<reference evidence="2" key="1">
    <citation type="submission" date="2022-10" db="EMBL/GenBank/DDBJ databases">
        <title>WGS of marine actinomycetes from Thailand.</title>
        <authorList>
            <person name="Thawai C."/>
        </authorList>
    </citation>
    <scope>NUCLEOTIDE SEQUENCE</scope>
    <source>
        <strain evidence="2">SW21</strain>
    </source>
</reference>
<comment type="caution">
    <text evidence="2">The sequence shown here is derived from an EMBL/GenBank/DDBJ whole genome shotgun (WGS) entry which is preliminary data.</text>
</comment>
<dbReference type="Pfam" id="PF00814">
    <property type="entry name" value="TsaD"/>
    <property type="match status" value="1"/>
</dbReference>
<dbReference type="Gene3D" id="3.30.420.40">
    <property type="match status" value="1"/>
</dbReference>
<dbReference type="NCBIfam" id="TIGR03725">
    <property type="entry name" value="T6A_YeaZ"/>
    <property type="match status" value="1"/>
</dbReference>
<dbReference type="CDD" id="cd24032">
    <property type="entry name" value="ASKHA_NBD_TsaB"/>
    <property type="match status" value="1"/>
</dbReference>
<dbReference type="GO" id="GO:0005829">
    <property type="term" value="C:cytosol"/>
    <property type="evidence" value="ECO:0007669"/>
    <property type="project" value="TreeGrafter"/>
</dbReference>
<dbReference type="EC" id="2.3.1.234" evidence="2"/>
<dbReference type="SUPFAM" id="SSF53067">
    <property type="entry name" value="Actin-like ATPase domain"/>
    <property type="match status" value="2"/>
</dbReference>
<gene>
    <name evidence="2" type="primary">tsaB</name>
    <name evidence="2" type="ORF">OSB52_00275</name>
</gene>
<protein>
    <submittedName>
        <fullName evidence="2">tRNA (Adenosine(37)-N6)-threonylcarbamoyltransferase complex dimerization subunit type 1 TsaB</fullName>
        <ecNumber evidence="2">2.3.1.234</ecNumber>
    </submittedName>
</protein>
<dbReference type="EMBL" id="JAPKFM010000001">
    <property type="protein sequence ID" value="MCX2962522.1"/>
    <property type="molecule type" value="Genomic_DNA"/>
</dbReference>
<dbReference type="PANTHER" id="PTHR11735:SF11">
    <property type="entry name" value="TRNA THREONYLCARBAMOYLADENOSINE BIOSYNTHESIS PROTEIN TSAB"/>
    <property type="match status" value="1"/>
</dbReference>
<dbReference type="InterPro" id="IPR043129">
    <property type="entry name" value="ATPase_NBD"/>
</dbReference>
<dbReference type="InterPro" id="IPR000905">
    <property type="entry name" value="Gcp-like_dom"/>
</dbReference>
<sequence length="240" mass="24684">MGMGGALMYILAIDTSTDAVVAGVAALRGADATGEVLAERQVTDGRRHAEILTSLVGETLDEARVARSQLDAVVVGCGPGPFTGLRVGMATGAAFGDALGVPVHGVCSLDAIAAAQMSQTSASSLLVVTDARRREIYWATYDQGRRTAGPAVAPPGEVVADLADMPIDVVVGSPTHAGLFDRPVGAASVPSVVGLVTVARADLSGSMPPAALVPLYLRRPDAVEPKRRRPADPQRQELAR</sequence>
<evidence type="ECO:0000313" key="3">
    <source>
        <dbReference type="Proteomes" id="UP001143347"/>
    </source>
</evidence>
<dbReference type="GO" id="GO:0002949">
    <property type="term" value="P:tRNA threonylcarbamoyladenosine modification"/>
    <property type="evidence" value="ECO:0007669"/>
    <property type="project" value="InterPro"/>
</dbReference>
<dbReference type="GO" id="GO:0061711">
    <property type="term" value="F:tRNA N(6)-L-threonylcarbamoyladenine synthase activity"/>
    <property type="evidence" value="ECO:0007669"/>
    <property type="project" value="UniProtKB-EC"/>
</dbReference>
<evidence type="ECO:0000259" key="1">
    <source>
        <dbReference type="Pfam" id="PF00814"/>
    </source>
</evidence>
<dbReference type="InterPro" id="IPR022496">
    <property type="entry name" value="T6A_TsaB"/>
</dbReference>
<keyword evidence="2" id="KW-0012">Acyltransferase</keyword>
<evidence type="ECO:0000313" key="2">
    <source>
        <dbReference type="EMBL" id="MCX2962522.1"/>
    </source>
</evidence>
<proteinExistence type="predicted"/>